<sequence length="34" mass="3891">MGQGKSQKVKIQKLFRIRLCIYYCALLQVISSSS</sequence>
<reference evidence="1" key="1">
    <citation type="submission" date="2018-02" db="EMBL/GenBank/DDBJ databases">
        <title>Rhizophora mucronata_Transcriptome.</title>
        <authorList>
            <person name="Meera S.P."/>
            <person name="Sreeshan A."/>
            <person name="Augustine A."/>
        </authorList>
    </citation>
    <scope>NUCLEOTIDE SEQUENCE</scope>
    <source>
        <tissue evidence="1">Leaf</tissue>
    </source>
</reference>
<evidence type="ECO:0000313" key="1">
    <source>
        <dbReference type="EMBL" id="MBX70617.1"/>
    </source>
</evidence>
<protein>
    <submittedName>
        <fullName evidence="1">Uncharacterized protein</fullName>
    </submittedName>
</protein>
<accession>A0A2P2QUF5</accession>
<dbReference type="EMBL" id="GGEC01090133">
    <property type="protein sequence ID" value="MBX70617.1"/>
    <property type="molecule type" value="Transcribed_RNA"/>
</dbReference>
<organism evidence="1">
    <name type="scientific">Rhizophora mucronata</name>
    <name type="common">Asiatic mangrove</name>
    <dbReference type="NCBI Taxonomy" id="61149"/>
    <lineage>
        <taxon>Eukaryota</taxon>
        <taxon>Viridiplantae</taxon>
        <taxon>Streptophyta</taxon>
        <taxon>Embryophyta</taxon>
        <taxon>Tracheophyta</taxon>
        <taxon>Spermatophyta</taxon>
        <taxon>Magnoliopsida</taxon>
        <taxon>eudicotyledons</taxon>
        <taxon>Gunneridae</taxon>
        <taxon>Pentapetalae</taxon>
        <taxon>rosids</taxon>
        <taxon>fabids</taxon>
        <taxon>Malpighiales</taxon>
        <taxon>Rhizophoraceae</taxon>
        <taxon>Rhizophora</taxon>
    </lineage>
</organism>
<dbReference type="AlphaFoldDB" id="A0A2P2QUF5"/>
<proteinExistence type="predicted"/>
<name>A0A2P2QUF5_RHIMU</name>